<keyword evidence="2" id="KW-0812">Transmembrane</keyword>
<evidence type="ECO:0000313" key="3">
    <source>
        <dbReference type="EMBL" id="EAX84717.1"/>
    </source>
</evidence>
<dbReference type="VEuPathDB" id="TrichDB:TVAGG3_0991020"/>
<dbReference type="EMBL" id="DS115234">
    <property type="protein sequence ID" value="EAX84717.1"/>
    <property type="molecule type" value="Genomic_DNA"/>
</dbReference>
<evidence type="ECO:0000256" key="1">
    <source>
        <dbReference type="SAM" id="MobiDB-lite"/>
    </source>
</evidence>
<evidence type="ECO:0000256" key="2">
    <source>
        <dbReference type="SAM" id="Phobius"/>
    </source>
</evidence>
<feature type="compositionally biased region" description="Low complexity" evidence="1">
    <location>
        <begin position="628"/>
        <end position="641"/>
    </location>
</feature>
<protein>
    <submittedName>
        <fullName evidence="3">Uncharacterized protein</fullName>
    </submittedName>
</protein>
<evidence type="ECO:0000313" key="4">
    <source>
        <dbReference type="Proteomes" id="UP000001542"/>
    </source>
</evidence>
<dbReference type="KEGG" id="tva:4742352"/>
<reference evidence="3" key="1">
    <citation type="submission" date="2006-10" db="EMBL/GenBank/DDBJ databases">
        <authorList>
            <person name="Amadeo P."/>
            <person name="Zhao Q."/>
            <person name="Wortman J."/>
            <person name="Fraser-Liggett C."/>
            <person name="Carlton J."/>
        </authorList>
    </citation>
    <scope>NUCLEOTIDE SEQUENCE</scope>
    <source>
        <strain evidence="3">G3</strain>
    </source>
</reference>
<sequence>MINLFLFTQKVKSADNLSWVYVDYPTWNQWRSDFDIRYVIDNRYYFPTSYANYGWWPAFKVDNGNLVYILGINNGEASSNNVYVKTKLSYPFCSNYILVQWIVTNQDKEPHYVSLASHTDVQIIFNDRARVDWYGGNRGLTMTQDNKYLELHNTKLTLLARDGYGVTNVDDFWFGPWYRFNQHYWENKTDTEPLINRDSAFSIGWHKRAIYPNQTLTFGVLLGVGDNLKSPPIINVTTNFQQNYNPNSKVNVTVIVQDYDAGETITLYCNFPNGITKYHNKSLTSWKAGSHGLNESYSFEVTLGTTVSSYPLTVWANDGLYKSNVFTKQLLVNQAPKLTITNTIASTYYTGGTVDVQGKLWDDTYAVISYQFDNDFAFSVNSQIDCYNVEVPFRKTFPLRQKVLSYGSHVLHIWATDEFRVKSTQYDFPFTYVQLHAPEIMLTTDFNDSVHYNNKIFVSGQFRDLDVGDTLTLSVKYPTDDPTAPFNPFYTVTSQGEWVKFDFEYTIPHLDAGNHSLIFVVVDQRGSNSRDAIFTFTNVKYPNPSPVPSPSPIPTPIDTKPPSGHYIDSNETTTYVPTYTSDSNGDPTITYVPSNTSFYFITQSKPPPKRTPDLTPTPTPSASEAQWANAGSGVASNSNSKQNKKKLIPIIAGAAAAVGVAAIVAAAVLIHEAKIKAKEFDPEDPDLFNGPDGDAAQENDNPLYNEDAQDDPFADEFDEEAPNDGNNMLPQ</sequence>
<reference evidence="3" key="2">
    <citation type="journal article" date="2007" name="Science">
        <title>Draft genome sequence of the sexually transmitted pathogen Trichomonas vaginalis.</title>
        <authorList>
            <person name="Carlton J.M."/>
            <person name="Hirt R.P."/>
            <person name="Silva J.C."/>
            <person name="Delcher A.L."/>
            <person name="Schatz M."/>
            <person name="Zhao Q."/>
            <person name="Wortman J.R."/>
            <person name="Bidwell S.L."/>
            <person name="Alsmark U.C.M."/>
            <person name="Besteiro S."/>
            <person name="Sicheritz-Ponten T."/>
            <person name="Noel C.J."/>
            <person name="Dacks J.B."/>
            <person name="Foster P.G."/>
            <person name="Simillion C."/>
            <person name="Van de Peer Y."/>
            <person name="Miranda-Saavedra D."/>
            <person name="Barton G.J."/>
            <person name="Westrop G.D."/>
            <person name="Mueller S."/>
            <person name="Dessi D."/>
            <person name="Fiori P.L."/>
            <person name="Ren Q."/>
            <person name="Paulsen I."/>
            <person name="Zhang H."/>
            <person name="Bastida-Corcuera F.D."/>
            <person name="Simoes-Barbosa A."/>
            <person name="Brown M.T."/>
            <person name="Hayes R.D."/>
            <person name="Mukherjee M."/>
            <person name="Okumura C.Y."/>
            <person name="Schneider R."/>
            <person name="Smith A.J."/>
            <person name="Vanacova S."/>
            <person name="Villalvazo M."/>
            <person name="Haas B.J."/>
            <person name="Pertea M."/>
            <person name="Feldblyum T.V."/>
            <person name="Utterback T.R."/>
            <person name="Shu C.L."/>
            <person name="Osoegawa K."/>
            <person name="de Jong P.J."/>
            <person name="Hrdy I."/>
            <person name="Horvathova L."/>
            <person name="Zubacova Z."/>
            <person name="Dolezal P."/>
            <person name="Malik S.B."/>
            <person name="Logsdon J.M. Jr."/>
            <person name="Henze K."/>
            <person name="Gupta A."/>
            <person name="Wang C.C."/>
            <person name="Dunne R.L."/>
            <person name="Upcroft J.A."/>
            <person name="Upcroft P."/>
            <person name="White O."/>
            <person name="Salzberg S.L."/>
            <person name="Tang P."/>
            <person name="Chiu C.-H."/>
            <person name="Lee Y.-S."/>
            <person name="Embley T.M."/>
            <person name="Coombs G.H."/>
            <person name="Mottram J.C."/>
            <person name="Tachezy J."/>
            <person name="Fraser-Liggett C.M."/>
            <person name="Johnson P.J."/>
        </authorList>
    </citation>
    <scope>NUCLEOTIDE SEQUENCE [LARGE SCALE GENOMIC DNA]</scope>
    <source>
        <strain evidence="3">G3</strain>
    </source>
</reference>
<dbReference type="AlphaFoldDB" id="A2GDQ0"/>
<keyword evidence="2" id="KW-0472">Membrane</keyword>
<feature type="compositionally biased region" description="Acidic residues" evidence="1">
    <location>
        <begin position="707"/>
        <end position="722"/>
    </location>
</feature>
<name>A2GDQ0_TRIV3</name>
<dbReference type="InParanoid" id="A2GDQ0"/>
<proteinExistence type="predicted"/>
<dbReference type="RefSeq" id="XP_001297647.1">
    <property type="nucleotide sequence ID" value="XM_001297646.1"/>
</dbReference>
<organism evidence="3 4">
    <name type="scientific">Trichomonas vaginalis (strain ATCC PRA-98 / G3)</name>
    <dbReference type="NCBI Taxonomy" id="412133"/>
    <lineage>
        <taxon>Eukaryota</taxon>
        <taxon>Metamonada</taxon>
        <taxon>Parabasalia</taxon>
        <taxon>Trichomonadida</taxon>
        <taxon>Trichomonadidae</taxon>
        <taxon>Trichomonas</taxon>
    </lineage>
</organism>
<accession>A2GDQ0</accession>
<gene>
    <name evidence="3" type="ORF">TVAG_335250</name>
</gene>
<feature type="transmembrane region" description="Helical" evidence="2">
    <location>
        <begin position="647"/>
        <end position="670"/>
    </location>
</feature>
<feature type="region of interest" description="Disordered" evidence="1">
    <location>
        <begin position="681"/>
        <end position="731"/>
    </location>
</feature>
<keyword evidence="2" id="KW-1133">Transmembrane helix</keyword>
<keyword evidence="4" id="KW-1185">Reference proteome</keyword>
<dbReference type="VEuPathDB" id="TrichDB:TVAG_335250"/>
<feature type="compositionally biased region" description="Polar residues" evidence="1">
    <location>
        <begin position="614"/>
        <end position="626"/>
    </location>
</feature>
<feature type="region of interest" description="Disordered" evidence="1">
    <location>
        <begin position="601"/>
        <end position="642"/>
    </location>
</feature>
<dbReference type="Proteomes" id="UP000001542">
    <property type="component" value="Unassembled WGS sequence"/>
</dbReference>